<keyword evidence="1" id="KW-1133">Transmembrane helix</keyword>
<dbReference type="AlphaFoldDB" id="A0A8T9ZWD3"/>
<evidence type="ECO:0000256" key="1">
    <source>
        <dbReference type="SAM" id="Phobius"/>
    </source>
</evidence>
<proteinExistence type="predicted"/>
<protein>
    <submittedName>
        <fullName evidence="2">NADH dehydrogenase subunit 6</fullName>
    </submittedName>
</protein>
<keyword evidence="2" id="KW-0496">Mitochondrion</keyword>
<keyword evidence="1" id="KW-0472">Membrane</keyword>
<reference evidence="2" key="1">
    <citation type="journal article" date="2022" name="Cladistics">
        <title>Diversification of the phytophagous lineages of true bugs (Insecta: Hemiptera: Heteroptera) shortly after that of the flowering plants.</title>
        <authorList>
            <person name="Ye F."/>
            <person name="Kment P."/>
            <person name="Redei D."/>
            <person name="Luo J.Y."/>
            <person name="Wang Y.H."/>
            <person name="Kuechler S.M."/>
            <person name="Zhang W.W."/>
            <person name="Chen P.P."/>
            <person name="Wu H.Y."/>
            <person name="Wu Y.Z."/>
            <person name="Sun X.Y."/>
            <person name="Ding L."/>
            <person name="Wang Y.R."/>
            <person name="Xie Q."/>
        </authorList>
    </citation>
    <scope>NUCLEOTIDE SEQUENCE</scope>
</reference>
<dbReference type="EMBL" id="MW619646">
    <property type="protein sequence ID" value="UPL65309.1"/>
    <property type="molecule type" value="Genomic_DNA"/>
</dbReference>
<feature type="transmembrane region" description="Helical" evidence="1">
    <location>
        <begin position="46"/>
        <end position="68"/>
    </location>
</feature>
<name>A0A8T9ZWD3_9HEMI</name>
<organism evidence="2">
    <name type="scientific">Stenophyella macreta</name>
    <dbReference type="NCBI Taxonomy" id="2813424"/>
    <lineage>
        <taxon>Eukaryota</taxon>
        <taxon>Metazoa</taxon>
        <taxon>Ecdysozoa</taxon>
        <taxon>Arthropoda</taxon>
        <taxon>Hexapoda</taxon>
        <taxon>Insecta</taxon>
        <taxon>Pterygota</taxon>
        <taxon>Neoptera</taxon>
        <taxon>Paraneoptera</taxon>
        <taxon>Hemiptera</taxon>
        <taxon>Heteroptera</taxon>
        <taxon>Panheteroptera</taxon>
        <taxon>Pentatomomorpha</taxon>
        <taxon>Lygaeoidea</taxon>
        <taxon>Pachygronthidae</taxon>
        <taxon>Pachygronthinae</taxon>
        <taxon>Teracriini</taxon>
        <taxon>Stenophyella</taxon>
    </lineage>
</organism>
<accession>A0A8T9ZWD3</accession>
<feature type="transmembrane region" description="Helical" evidence="1">
    <location>
        <begin position="128"/>
        <end position="148"/>
    </location>
</feature>
<evidence type="ECO:0000313" key="2">
    <source>
        <dbReference type="EMBL" id="UPL65309.1"/>
    </source>
</evidence>
<keyword evidence="1" id="KW-0812">Transmembrane</keyword>
<feature type="transmembrane region" description="Helical" evidence="1">
    <location>
        <begin position="80"/>
        <end position="99"/>
    </location>
</feature>
<sequence length="159" mass="18376">MNILIALSLSLAFIFMWLKHPLSMTLIIILQTFTFAMITTYLSTTSWFSYIIVIIMLSGMLVLFMYMASVASNEKFYSSIKLGMTSIMILIYLSVILYLNKLEVFKEMSTISMETISLKLMFNKNNSLITMMMILYLFFAMVVVSYIVNIQEGPLRKKN</sequence>
<geneLocation type="mitochondrion" evidence="2"/>